<gene>
    <name evidence="2" type="ORF">GQ651_17945</name>
</gene>
<name>A0A7C9MGS3_9RHOB</name>
<dbReference type="EMBL" id="WUPT01000005">
    <property type="protein sequence ID" value="MXQ09732.1"/>
    <property type="molecule type" value="Genomic_DNA"/>
</dbReference>
<dbReference type="InterPro" id="IPR012495">
    <property type="entry name" value="TadE-like_dom"/>
</dbReference>
<protein>
    <recommendedName>
        <fullName evidence="1">TadE-like domain-containing protein</fullName>
    </recommendedName>
</protein>
<evidence type="ECO:0000259" key="1">
    <source>
        <dbReference type="Pfam" id="PF07811"/>
    </source>
</evidence>
<organism evidence="2 3">
    <name type="scientific">Kangsaoukella pontilimi</name>
    <dbReference type="NCBI Taxonomy" id="2691042"/>
    <lineage>
        <taxon>Bacteria</taxon>
        <taxon>Pseudomonadati</taxon>
        <taxon>Pseudomonadota</taxon>
        <taxon>Alphaproteobacteria</taxon>
        <taxon>Rhodobacterales</taxon>
        <taxon>Paracoccaceae</taxon>
        <taxon>Kangsaoukella</taxon>
    </lineage>
</organism>
<accession>A0A7C9MGS3</accession>
<evidence type="ECO:0000313" key="3">
    <source>
        <dbReference type="Proteomes" id="UP000480350"/>
    </source>
</evidence>
<evidence type="ECO:0000313" key="2">
    <source>
        <dbReference type="EMBL" id="MXQ09732.1"/>
    </source>
</evidence>
<sequence length="215" mass="22737">MTRGPGIRRGSASLEAALILPAVLVLFGAVAQVLISAQGRIYLEQAAYAAARSALAHMCPPREILLVRMTGSALPRPGACLTDPGPRNRAAQAKAEDAARWALIAAAPTTGQAAARGCDRVLAGEQIITNGDSIAGRDQAAINAMCYVFEQGNVTVDLAWQPDYQALAAGATAWPIRATVTFRMPLSTPFRRFVRDGERGDGTYWKTSTASVTLL</sequence>
<dbReference type="Proteomes" id="UP000480350">
    <property type="component" value="Unassembled WGS sequence"/>
</dbReference>
<proteinExistence type="predicted"/>
<comment type="caution">
    <text evidence="2">The sequence shown here is derived from an EMBL/GenBank/DDBJ whole genome shotgun (WGS) entry which is preliminary data.</text>
</comment>
<reference evidence="2 3" key="2">
    <citation type="submission" date="2020-03" db="EMBL/GenBank/DDBJ databases">
        <title>Kangsaoukella pontilimi gen. nov., sp. nov., a new member of the family Rhodobacteraceae isolated from a tidal mudflat.</title>
        <authorList>
            <person name="Kim I.S."/>
        </authorList>
    </citation>
    <scope>NUCLEOTIDE SEQUENCE [LARGE SCALE GENOMIC DNA]</scope>
    <source>
        <strain evidence="2 3">GH1-50</strain>
    </source>
</reference>
<dbReference type="AlphaFoldDB" id="A0A7C9MGS3"/>
<reference evidence="2 3" key="1">
    <citation type="submission" date="2019-12" db="EMBL/GenBank/DDBJ databases">
        <authorList>
            <person name="Lee S.D."/>
        </authorList>
    </citation>
    <scope>NUCLEOTIDE SEQUENCE [LARGE SCALE GENOMIC DNA]</scope>
    <source>
        <strain evidence="2 3">GH1-50</strain>
    </source>
</reference>
<keyword evidence="3" id="KW-1185">Reference proteome</keyword>
<dbReference type="Pfam" id="PF07811">
    <property type="entry name" value="TadE"/>
    <property type="match status" value="1"/>
</dbReference>
<dbReference type="RefSeq" id="WP_160765658.1">
    <property type="nucleotide sequence ID" value="NZ_WUPT01000005.1"/>
</dbReference>
<feature type="domain" description="TadE-like" evidence="1">
    <location>
        <begin position="10"/>
        <end position="52"/>
    </location>
</feature>